<gene>
    <name evidence="4" type="primary">CR382327.3</name>
</gene>
<dbReference type="InterPro" id="IPR001623">
    <property type="entry name" value="DnaJ_domain"/>
</dbReference>
<dbReference type="EMBL" id="HAEB01006540">
    <property type="protein sequence ID" value="SBQ53067.1"/>
    <property type="molecule type" value="Transcribed_RNA"/>
</dbReference>
<protein>
    <submittedName>
        <fullName evidence="4">DnaJ (Hsp40) homolog, subfamily C, member 30</fullName>
    </submittedName>
</protein>
<evidence type="ECO:0000259" key="3">
    <source>
        <dbReference type="PROSITE" id="PS50076"/>
    </source>
</evidence>
<dbReference type="CDD" id="cd06257">
    <property type="entry name" value="DnaJ"/>
    <property type="match status" value="1"/>
</dbReference>
<dbReference type="SUPFAM" id="SSF46565">
    <property type="entry name" value="Chaperone J-domain"/>
    <property type="match status" value="1"/>
</dbReference>
<proteinExistence type="predicted"/>
<dbReference type="SMART" id="SM00271">
    <property type="entry name" value="DnaJ"/>
    <property type="match status" value="1"/>
</dbReference>
<dbReference type="InterPro" id="IPR053025">
    <property type="entry name" value="Mito_ATP_Synthase-Asso"/>
</dbReference>
<evidence type="ECO:0000313" key="4">
    <source>
        <dbReference type="EMBL" id="SBQ53067.1"/>
    </source>
</evidence>
<organism evidence="4">
    <name type="scientific">Nothobranchius korthausae</name>
    <dbReference type="NCBI Taxonomy" id="1143690"/>
    <lineage>
        <taxon>Eukaryota</taxon>
        <taxon>Metazoa</taxon>
        <taxon>Chordata</taxon>
        <taxon>Craniata</taxon>
        <taxon>Vertebrata</taxon>
        <taxon>Euteleostomi</taxon>
        <taxon>Actinopterygii</taxon>
        <taxon>Neopterygii</taxon>
        <taxon>Teleostei</taxon>
        <taxon>Neoteleostei</taxon>
        <taxon>Acanthomorphata</taxon>
        <taxon>Ovalentaria</taxon>
        <taxon>Atherinomorphae</taxon>
        <taxon>Cyprinodontiformes</taxon>
        <taxon>Nothobranchiidae</taxon>
        <taxon>Nothobranchius</taxon>
    </lineage>
</organism>
<name>A0A1A8F1S1_9TELE</name>
<dbReference type="PRINTS" id="PR00625">
    <property type="entry name" value="JDOMAIN"/>
</dbReference>
<feature type="domain" description="J" evidence="3">
    <location>
        <begin position="199"/>
        <end position="264"/>
    </location>
</feature>
<reference evidence="4" key="2">
    <citation type="submission" date="2016-06" db="EMBL/GenBank/DDBJ databases">
        <title>The genome of a short-lived fish provides insights into sex chromosome evolution and the genetic control of aging.</title>
        <authorList>
            <person name="Reichwald K."/>
            <person name="Felder M."/>
            <person name="Petzold A."/>
            <person name="Koch P."/>
            <person name="Groth M."/>
            <person name="Platzer M."/>
        </authorList>
    </citation>
    <scope>NUCLEOTIDE SEQUENCE</scope>
    <source>
        <tissue evidence="4">Brain</tissue>
    </source>
</reference>
<dbReference type="EMBL" id="HAEC01014133">
    <property type="protein sequence ID" value="SBQ82350.1"/>
    <property type="molecule type" value="Transcribed_RNA"/>
</dbReference>
<accession>A0A1A8F1S1</accession>
<keyword evidence="2" id="KW-0472">Membrane</keyword>
<dbReference type="PROSITE" id="PS50076">
    <property type="entry name" value="DNAJ_2"/>
    <property type="match status" value="1"/>
</dbReference>
<reference evidence="4" key="1">
    <citation type="submission" date="2016-05" db="EMBL/GenBank/DDBJ databases">
        <authorList>
            <person name="Lavstsen T."/>
            <person name="Jespersen J.S."/>
        </authorList>
    </citation>
    <scope>NUCLEOTIDE SEQUENCE</scope>
    <source>
        <tissue evidence="4">Brain</tissue>
    </source>
</reference>
<feature type="region of interest" description="Disordered" evidence="1">
    <location>
        <begin position="267"/>
        <end position="291"/>
    </location>
</feature>
<keyword evidence="2" id="KW-1133">Transmembrane helix</keyword>
<keyword evidence="2" id="KW-0812">Transmembrane</keyword>
<sequence length="370" mass="41806">MAEVNPRLFGTGFSRLVVFRTNLNRPVCVDRGSECLLIHGSRSLAQQKSTQDPVVSKSKATQRTPKKYVNQHTYATLFGSSSFDLPSSSWICCADARTRLQAFGTTWSISTGPLQGKLLASKMPSWTRGVVLIHHDTFRSPQQVRAFCTVLFIRTEKESMELNCGHLNFHPHTMRASAPTRSYSRRSAEAPLLHRSKKAYYDILKVSSGATQSQIKTAYYKQSFIHHPDKNPGSTKANHRFSEISEAYTVLGNISLRRKYDRGLLSHSDIQSAGRPTSEETKSRSTGSQQQQRAMRFSHVGGKPIFDFDAFYQAHYGEQLQKERAMRARRKQMEEMQKKINSTKLHTKMELAITVLVMMAGIISLSLLKP</sequence>
<dbReference type="AlphaFoldDB" id="A0A1A8F1S1"/>
<dbReference type="InterPro" id="IPR036869">
    <property type="entry name" value="J_dom_sf"/>
</dbReference>
<feature type="transmembrane region" description="Helical" evidence="2">
    <location>
        <begin position="351"/>
        <end position="368"/>
    </location>
</feature>
<evidence type="ECO:0000256" key="2">
    <source>
        <dbReference type="SAM" id="Phobius"/>
    </source>
</evidence>
<dbReference type="PANTHER" id="PTHR44873:SF1">
    <property type="entry name" value="DNAJ HOMOLOG SUBFAMILY C MEMBER 30, MITOCHONDRIAL"/>
    <property type="match status" value="1"/>
</dbReference>
<evidence type="ECO:0000256" key="1">
    <source>
        <dbReference type="SAM" id="MobiDB-lite"/>
    </source>
</evidence>
<dbReference type="PANTHER" id="PTHR44873">
    <property type="entry name" value="DNAJ HOMOLOG SUBFAMILY C MEMBER 30, MITOCHONDRIAL"/>
    <property type="match status" value="1"/>
</dbReference>
<dbReference type="Gene3D" id="1.10.287.110">
    <property type="entry name" value="DnaJ domain"/>
    <property type="match status" value="1"/>
</dbReference>
<dbReference type="Pfam" id="PF00226">
    <property type="entry name" value="DnaJ"/>
    <property type="match status" value="1"/>
</dbReference>